<name>K2HB11_9RHOB</name>
<evidence type="ECO:0000256" key="4">
    <source>
        <dbReference type="ARBA" id="ARBA00022485"/>
    </source>
</evidence>
<dbReference type="SUPFAM" id="SSF53706">
    <property type="entry name" value="Formate dehydrogenase/DMSO reductase, domains 1-3"/>
    <property type="match status" value="1"/>
</dbReference>
<dbReference type="InterPro" id="IPR050123">
    <property type="entry name" value="Prok_molybdopt-oxidoreductase"/>
</dbReference>
<dbReference type="STRING" id="1231392.OCGS_1481"/>
<keyword evidence="4" id="KW-0004">4Fe-4S</keyword>
<proteinExistence type="inferred from homology"/>
<comment type="cofactor">
    <cofactor evidence="1">
        <name>Mo-bis(molybdopterin guanine dinucleotide)</name>
        <dbReference type="ChEBI" id="CHEBI:60539"/>
    </cofactor>
</comment>
<dbReference type="InterPro" id="IPR006656">
    <property type="entry name" value="Mopterin_OxRdtase"/>
</dbReference>
<dbReference type="Pfam" id="PF00384">
    <property type="entry name" value="Molybdopterin"/>
    <property type="match status" value="1"/>
</dbReference>
<dbReference type="OrthoDB" id="5287431at2"/>
<evidence type="ECO:0000256" key="1">
    <source>
        <dbReference type="ARBA" id="ARBA00001942"/>
    </source>
</evidence>
<keyword evidence="9" id="KW-0411">Iron-sulfur</keyword>
<dbReference type="PIRSF" id="PIRSF000144">
    <property type="entry name" value="CbbBc"/>
    <property type="match status" value="1"/>
</dbReference>
<evidence type="ECO:0000313" key="12">
    <source>
        <dbReference type="EMBL" id="EKE44643.1"/>
    </source>
</evidence>
<dbReference type="InterPro" id="IPR041953">
    <property type="entry name" value="YdeP_MopB"/>
</dbReference>
<dbReference type="GO" id="GO:0043546">
    <property type="term" value="F:molybdopterin cofactor binding"/>
    <property type="evidence" value="ECO:0007669"/>
    <property type="project" value="InterPro"/>
</dbReference>
<dbReference type="InterPro" id="IPR037951">
    <property type="entry name" value="MopB_CT_YdeP"/>
</dbReference>
<keyword evidence="8" id="KW-0408">Iron</keyword>
<dbReference type="Gene3D" id="3.40.228.10">
    <property type="entry name" value="Dimethylsulfoxide Reductase, domain 2"/>
    <property type="match status" value="1"/>
</dbReference>
<evidence type="ECO:0000256" key="2">
    <source>
        <dbReference type="ARBA" id="ARBA00001966"/>
    </source>
</evidence>
<gene>
    <name evidence="12" type="ORF">OCGS_1481</name>
</gene>
<comment type="cofactor">
    <cofactor evidence="2">
        <name>[4Fe-4S] cluster</name>
        <dbReference type="ChEBI" id="CHEBI:49883"/>
    </cofactor>
</comment>
<dbReference type="Proteomes" id="UP000006765">
    <property type="component" value="Unassembled WGS sequence"/>
</dbReference>
<dbReference type="CDD" id="cd02767">
    <property type="entry name" value="MopB_ydeP"/>
    <property type="match status" value="1"/>
</dbReference>
<dbReference type="GO" id="GO:0008863">
    <property type="term" value="F:formate dehydrogenase (NAD+) activity"/>
    <property type="evidence" value="ECO:0007669"/>
    <property type="project" value="InterPro"/>
</dbReference>
<dbReference type="EMBL" id="AMGO01000021">
    <property type="protein sequence ID" value="EKE44643.1"/>
    <property type="molecule type" value="Genomic_DNA"/>
</dbReference>
<protein>
    <submittedName>
        <fullName evidence="12">Oxidoreductase alpha (Molybdopterin) subunit</fullName>
    </submittedName>
</protein>
<accession>K2HB11</accession>
<evidence type="ECO:0000256" key="5">
    <source>
        <dbReference type="ARBA" id="ARBA00022505"/>
    </source>
</evidence>
<comment type="caution">
    <text evidence="12">The sequence shown here is derived from an EMBL/GenBank/DDBJ whole genome shotgun (WGS) entry which is preliminary data.</text>
</comment>
<keyword evidence="6" id="KW-0479">Metal-binding</keyword>
<dbReference type="RefSeq" id="WP_007426633.1">
    <property type="nucleotide sequence ID" value="NZ_AMGO01000021.1"/>
</dbReference>
<dbReference type="NCBIfam" id="TIGR01701">
    <property type="entry name" value="Fdhalpha-like"/>
    <property type="match status" value="1"/>
</dbReference>
<reference evidence="12 13" key="1">
    <citation type="journal article" date="2012" name="J. Bacteriol.">
        <title>Draft Genome Sequence of Oceaniovalibus guishaninsula JLT2003T.</title>
        <authorList>
            <person name="Tang K."/>
            <person name="Liu K."/>
            <person name="Jiao N."/>
        </authorList>
    </citation>
    <scope>NUCLEOTIDE SEQUENCE [LARGE SCALE GENOMIC DNA]</scope>
    <source>
        <strain evidence="12 13">JLT2003</strain>
    </source>
</reference>
<feature type="domain" description="Molybdopterin oxidoreductase" evidence="10">
    <location>
        <begin position="111"/>
        <end position="462"/>
    </location>
</feature>
<comment type="similarity">
    <text evidence="3">Belongs to the prokaryotic molybdopterin-containing oxidoreductase family.</text>
</comment>
<feature type="domain" description="Molybdopterin dinucleotide-binding" evidence="11">
    <location>
        <begin position="642"/>
        <end position="748"/>
    </location>
</feature>
<dbReference type="SUPFAM" id="SSF50692">
    <property type="entry name" value="ADC-like"/>
    <property type="match status" value="1"/>
</dbReference>
<evidence type="ECO:0000313" key="13">
    <source>
        <dbReference type="Proteomes" id="UP000006765"/>
    </source>
</evidence>
<dbReference type="GO" id="GO:0051539">
    <property type="term" value="F:4 iron, 4 sulfur cluster binding"/>
    <property type="evidence" value="ECO:0007669"/>
    <property type="project" value="UniProtKB-KW"/>
</dbReference>
<dbReference type="eggNOG" id="COG0243">
    <property type="taxonomic scope" value="Bacteria"/>
</dbReference>
<dbReference type="PATRIC" id="fig|1231392.3.peg.1487"/>
<keyword evidence="7" id="KW-0560">Oxidoreductase</keyword>
<evidence type="ECO:0000256" key="8">
    <source>
        <dbReference type="ARBA" id="ARBA00023004"/>
    </source>
</evidence>
<dbReference type="GO" id="GO:0030151">
    <property type="term" value="F:molybdenum ion binding"/>
    <property type="evidence" value="ECO:0007669"/>
    <property type="project" value="InterPro"/>
</dbReference>
<keyword evidence="13" id="KW-1185">Reference proteome</keyword>
<organism evidence="12 13">
    <name type="scientific">Oceaniovalibus guishaninsula JLT2003</name>
    <dbReference type="NCBI Taxonomy" id="1231392"/>
    <lineage>
        <taxon>Bacteria</taxon>
        <taxon>Pseudomonadati</taxon>
        <taxon>Pseudomonadota</taxon>
        <taxon>Alphaproteobacteria</taxon>
        <taxon>Rhodobacterales</taxon>
        <taxon>Roseobacteraceae</taxon>
        <taxon>Oceaniovalibus</taxon>
    </lineage>
</organism>
<dbReference type="GO" id="GO:0045333">
    <property type="term" value="P:cellular respiration"/>
    <property type="evidence" value="ECO:0007669"/>
    <property type="project" value="UniProtKB-ARBA"/>
</dbReference>
<dbReference type="InterPro" id="IPR010046">
    <property type="entry name" value="Mopterin_OxRdtse_a_bac"/>
</dbReference>
<sequence length="754" mass="82942">MDYDEDDTPHYDAPAGGWGSVKGIASIWGEDDPSPAALETLRRQNKPGGHMCTSCAWTKPAKPHVFEFCENGAKATLWDLTQARCTPEFFAEHSVTDLMKLSDHQLERAGRLTHPMRYDAATDRYVPCAWDEAFAGIGAALRGLDPKSTVFYTSGRASLETSYLYALFARLYGHNNLPDSSNMCHETTSVGLKDVIGSPVGTCILSDFDHCDMILFLGQNTGTNSPRFLHPLQDAVERGCRIFTLNPVRERGLIEFADPQSPWQMTVGKATQISERYLQVRPGGDIAALTGMCKHVLEAEQLYGGVLDRAFIDEHTDRFDDFAAKMHATGWDEIEAASGLRQDDLRDVAEAYIGAKKVIGIYGMGLTQHVHGSQSIAMLVNLLLLRGNIGREGTGISPVRGHSNVQGQRTVGISEKPKLVPLDKLAELFGFEPPRDTGMTTVEAAKGVADGTVKGFVSLGGNFARAIPDHSRTDPGWSRLDLNVQIATKLNRSHLLVGDGAWLLPCLVRSEEDMQATGRQAVTMEDSLSHIHGSVGKREPASPDLLSEPAIVAGIAKATLDPNPKLKWDDWIGDYGLVRDLIERTYPDKFREFNNRMFTPGGFYKGNAARERKWQTDTGRAHFTAPDTMTALESEPGADAYTLLTLRSNDQFNTTVYGFSDRLRGLKGPREIVLVSPRDMKRAGLAEGQKVTLICDVDDGTDRRVGGLTVVPYDLPNRCIAAYYPEVNPLIPLDRYDLKSKTPAYKGTPVRIEP</sequence>
<evidence type="ECO:0000256" key="9">
    <source>
        <dbReference type="ARBA" id="ARBA00023014"/>
    </source>
</evidence>
<dbReference type="AlphaFoldDB" id="K2HB11"/>
<evidence type="ECO:0000259" key="11">
    <source>
        <dbReference type="Pfam" id="PF01568"/>
    </source>
</evidence>
<evidence type="ECO:0000259" key="10">
    <source>
        <dbReference type="Pfam" id="PF00384"/>
    </source>
</evidence>
<dbReference type="InterPro" id="IPR006657">
    <property type="entry name" value="MoPterin_dinucl-bd_dom"/>
</dbReference>
<dbReference type="GO" id="GO:0016020">
    <property type="term" value="C:membrane"/>
    <property type="evidence" value="ECO:0007669"/>
    <property type="project" value="TreeGrafter"/>
</dbReference>
<dbReference type="PANTHER" id="PTHR43105">
    <property type="entry name" value="RESPIRATORY NITRATE REDUCTASE"/>
    <property type="match status" value="1"/>
</dbReference>
<evidence type="ECO:0000256" key="3">
    <source>
        <dbReference type="ARBA" id="ARBA00010312"/>
    </source>
</evidence>
<keyword evidence="5" id="KW-0500">Molybdenum</keyword>
<dbReference type="GO" id="GO:1990204">
    <property type="term" value="C:oxidoreductase complex"/>
    <property type="evidence" value="ECO:0007669"/>
    <property type="project" value="UniProtKB-ARBA"/>
</dbReference>
<dbReference type="CDD" id="cd02787">
    <property type="entry name" value="MopB_CT_ydeP"/>
    <property type="match status" value="1"/>
</dbReference>
<dbReference type="Gene3D" id="3.40.50.740">
    <property type="match status" value="1"/>
</dbReference>
<evidence type="ECO:0000256" key="6">
    <source>
        <dbReference type="ARBA" id="ARBA00022723"/>
    </source>
</evidence>
<dbReference type="PANTHER" id="PTHR43105:SF4">
    <property type="entry name" value="PROTEIN YDEP"/>
    <property type="match status" value="1"/>
</dbReference>
<evidence type="ECO:0000256" key="7">
    <source>
        <dbReference type="ARBA" id="ARBA00023002"/>
    </source>
</evidence>
<dbReference type="Pfam" id="PF01568">
    <property type="entry name" value="Molydop_binding"/>
    <property type="match status" value="1"/>
</dbReference>
<dbReference type="InterPro" id="IPR009010">
    <property type="entry name" value="Asp_de-COase-like_dom_sf"/>
</dbReference>